<protein>
    <submittedName>
        <fullName evidence="1">Uncharacterized protein</fullName>
    </submittedName>
</protein>
<name>A0ACC2LNZ0_PERAE</name>
<dbReference type="EMBL" id="CM056811">
    <property type="protein sequence ID" value="KAJ8635157.1"/>
    <property type="molecule type" value="Genomic_DNA"/>
</dbReference>
<proteinExistence type="predicted"/>
<dbReference type="Proteomes" id="UP001234297">
    <property type="component" value="Chromosome 3"/>
</dbReference>
<gene>
    <name evidence="1" type="ORF">MRB53_009424</name>
</gene>
<reference evidence="1 2" key="1">
    <citation type="journal article" date="2022" name="Hortic Res">
        <title>A haplotype resolved chromosomal level avocado genome allows analysis of novel avocado genes.</title>
        <authorList>
            <person name="Nath O."/>
            <person name="Fletcher S.J."/>
            <person name="Hayward A."/>
            <person name="Shaw L.M."/>
            <person name="Masouleh A.K."/>
            <person name="Furtado A."/>
            <person name="Henry R.J."/>
            <person name="Mitter N."/>
        </authorList>
    </citation>
    <scope>NUCLEOTIDE SEQUENCE [LARGE SCALE GENOMIC DNA]</scope>
    <source>
        <strain evidence="2">cv. Hass</strain>
    </source>
</reference>
<accession>A0ACC2LNZ0</accession>
<organism evidence="1 2">
    <name type="scientific">Persea americana</name>
    <name type="common">Avocado</name>
    <dbReference type="NCBI Taxonomy" id="3435"/>
    <lineage>
        <taxon>Eukaryota</taxon>
        <taxon>Viridiplantae</taxon>
        <taxon>Streptophyta</taxon>
        <taxon>Embryophyta</taxon>
        <taxon>Tracheophyta</taxon>
        <taxon>Spermatophyta</taxon>
        <taxon>Magnoliopsida</taxon>
        <taxon>Magnoliidae</taxon>
        <taxon>Laurales</taxon>
        <taxon>Lauraceae</taxon>
        <taxon>Persea</taxon>
    </lineage>
</organism>
<evidence type="ECO:0000313" key="1">
    <source>
        <dbReference type="EMBL" id="KAJ8635157.1"/>
    </source>
</evidence>
<evidence type="ECO:0000313" key="2">
    <source>
        <dbReference type="Proteomes" id="UP001234297"/>
    </source>
</evidence>
<comment type="caution">
    <text evidence="1">The sequence shown here is derived from an EMBL/GenBank/DDBJ whole genome shotgun (WGS) entry which is preliminary data.</text>
</comment>
<keyword evidence="2" id="KW-1185">Reference proteome</keyword>
<sequence>MGCTVSRSHPHQHPLDSTIPRALSLPNPLIHHPSLYKGDSHHLVSLTSTTYGSLHLDPSPPSHSTSPDHPTTIINAWELMDGLDDPKTPHKLQDLMMITATKMMKKKPLWKHLSEEALLSEMDPIVTSALQSPSKDPQPLIKEPHHPISENRVVVYFTSLRGIRRTYEDCCAVRAIFRSMRVAVDERDVSMDSAYRKELEKMVGFVRLPQVFVKGKYVGGVEEVRQMHESGELGEMVRGVPVWDVGFMCEGCGDARFVPCGWCNGSRKVFEEEEGQLKRCGKCNENGLVRCLQCCC</sequence>